<name>A0A382DM28_9ZZZZ</name>
<dbReference type="EMBL" id="UINC01040104">
    <property type="protein sequence ID" value="SVB39520.1"/>
    <property type="molecule type" value="Genomic_DNA"/>
</dbReference>
<dbReference type="AlphaFoldDB" id="A0A382DM28"/>
<proteinExistence type="predicted"/>
<dbReference type="SUPFAM" id="SSF52949">
    <property type="entry name" value="Macro domain-like"/>
    <property type="match status" value="1"/>
</dbReference>
<sequence>MGIKIINGNIFTSKCQTIVNTVNCVGVMGAGIALECRLRYPEMHEKYI</sequence>
<protein>
    <recommendedName>
        <fullName evidence="2">Macro domain-containing protein</fullName>
    </recommendedName>
</protein>
<dbReference type="Gene3D" id="3.40.220.10">
    <property type="entry name" value="Leucine Aminopeptidase, subunit E, domain 1"/>
    <property type="match status" value="1"/>
</dbReference>
<evidence type="ECO:0008006" key="2">
    <source>
        <dbReference type="Google" id="ProtNLM"/>
    </source>
</evidence>
<organism evidence="1">
    <name type="scientific">marine metagenome</name>
    <dbReference type="NCBI Taxonomy" id="408172"/>
    <lineage>
        <taxon>unclassified sequences</taxon>
        <taxon>metagenomes</taxon>
        <taxon>ecological metagenomes</taxon>
    </lineage>
</organism>
<evidence type="ECO:0000313" key="1">
    <source>
        <dbReference type="EMBL" id="SVB39520.1"/>
    </source>
</evidence>
<dbReference type="InterPro" id="IPR043472">
    <property type="entry name" value="Macro_dom-like"/>
</dbReference>
<reference evidence="1" key="1">
    <citation type="submission" date="2018-05" db="EMBL/GenBank/DDBJ databases">
        <authorList>
            <person name="Lanie J.A."/>
            <person name="Ng W.-L."/>
            <person name="Kazmierczak K.M."/>
            <person name="Andrzejewski T.M."/>
            <person name="Davidsen T.M."/>
            <person name="Wayne K.J."/>
            <person name="Tettelin H."/>
            <person name="Glass J.I."/>
            <person name="Rusch D."/>
            <person name="Podicherti R."/>
            <person name="Tsui H.-C.T."/>
            <person name="Winkler M.E."/>
        </authorList>
    </citation>
    <scope>NUCLEOTIDE SEQUENCE</scope>
</reference>
<gene>
    <name evidence="1" type="ORF">METZ01_LOCUS192374</name>
</gene>
<feature type="non-terminal residue" evidence="1">
    <location>
        <position position="48"/>
    </location>
</feature>
<accession>A0A382DM28</accession>